<accession>A0ABV2YCK9</accession>
<sequence>MEHNSPRRKGSRRRLWVWASVATILVCATSALALTKIHNISSAPQGDRPECTKVASLAPGKVSDKTRDWTLGNGVAAWGNASAVLRCGVSELPPTTNLCIAAEGIDWVLDEERLEREGVSALRTYGRAPAIEFTYYGPREDVGGILVELKSAIDWIPQNSKCT</sequence>
<dbReference type="InterPro" id="IPR021903">
    <property type="entry name" value="DUF3515"/>
</dbReference>
<protein>
    <submittedName>
        <fullName evidence="1">DUF3515 family protein</fullName>
    </submittedName>
</protein>
<evidence type="ECO:0000313" key="1">
    <source>
        <dbReference type="EMBL" id="MEU3553460.1"/>
    </source>
</evidence>
<dbReference type="RefSeq" id="WP_108951702.1">
    <property type="nucleotide sequence ID" value="NZ_BEVZ01000001.1"/>
</dbReference>
<name>A0ABV2YCK9_9ACTN</name>
<dbReference type="Proteomes" id="UP001550850">
    <property type="component" value="Unassembled WGS sequence"/>
</dbReference>
<gene>
    <name evidence="1" type="ORF">AB0E65_04360</name>
</gene>
<reference evidence="1 2" key="1">
    <citation type="submission" date="2024-06" db="EMBL/GenBank/DDBJ databases">
        <title>The Natural Products Discovery Center: Release of the First 8490 Sequenced Strains for Exploring Actinobacteria Biosynthetic Diversity.</title>
        <authorList>
            <person name="Kalkreuter E."/>
            <person name="Kautsar S.A."/>
            <person name="Yang D."/>
            <person name="Bader C.D."/>
            <person name="Teijaro C.N."/>
            <person name="Fluegel L."/>
            <person name="Davis C.M."/>
            <person name="Simpson J.R."/>
            <person name="Lauterbach L."/>
            <person name="Steele A.D."/>
            <person name="Gui C."/>
            <person name="Meng S."/>
            <person name="Li G."/>
            <person name="Viehrig K."/>
            <person name="Ye F."/>
            <person name="Su P."/>
            <person name="Kiefer A.F."/>
            <person name="Nichols A."/>
            <person name="Cepeda A.J."/>
            <person name="Yan W."/>
            <person name="Fan B."/>
            <person name="Jiang Y."/>
            <person name="Adhikari A."/>
            <person name="Zheng C.-J."/>
            <person name="Schuster L."/>
            <person name="Cowan T.M."/>
            <person name="Smanski M.J."/>
            <person name="Chevrette M.G."/>
            <person name="De Carvalho L.P.S."/>
            <person name="Shen B."/>
        </authorList>
    </citation>
    <scope>NUCLEOTIDE SEQUENCE [LARGE SCALE GENOMIC DNA]</scope>
    <source>
        <strain evidence="1 2">NPDC038104</strain>
    </source>
</reference>
<dbReference type="EMBL" id="JBEZUR010000004">
    <property type="protein sequence ID" value="MEU3553460.1"/>
    <property type="molecule type" value="Genomic_DNA"/>
</dbReference>
<comment type="caution">
    <text evidence="1">The sequence shown here is derived from an EMBL/GenBank/DDBJ whole genome shotgun (WGS) entry which is preliminary data.</text>
</comment>
<organism evidence="1 2">
    <name type="scientific">Streptomyces fragilis</name>
    <dbReference type="NCBI Taxonomy" id="67301"/>
    <lineage>
        <taxon>Bacteria</taxon>
        <taxon>Bacillati</taxon>
        <taxon>Actinomycetota</taxon>
        <taxon>Actinomycetes</taxon>
        <taxon>Kitasatosporales</taxon>
        <taxon>Streptomycetaceae</taxon>
        <taxon>Streptomyces</taxon>
    </lineage>
</organism>
<keyword evidence="2" id="KW-1185">Reference proteome</keyword>
<evidence type="ECO:0000313" key="2">
    <source>
        <dbReference type="Proteomes" id="UP001550850"/>
    </source>
</evidence>
<proteinExistence type="predicted"/>
<dbReference type="Pfam" id="PF12028">
    <property type="entry name" value="DUF3515"/>
    <property type="match status" value="1"/>
</dbReference>